<feature type="compositionally biased region" description="Polar residues" evidence="1">
    <location>
        <begin position="1"/>
        <end position="10"/>
    </location>
</feature>
<feature type="region of interest" description="Disordered" evidence="1">
    <location>
        <begin position="1"/>
        <end position="30"/>
    </location>
</feature>
<dbReference type="AlphaFoldDB" id="A0AAE1B9H5"/>
<name>A0AAE1B9H5_9GAST</name>
<reference evidence="2" key="1">
    <citation type="journal article" date="2023" name="G3 (Bethesda)">
        <title>A reference genome for the long-term kleptoplast-retaining sea slug Elysia crispata morphotype clarki.</title>
        <authorList>
            <person name="Eastman K.E."/>
            <person name="Pendleton A.L."/>
            <person name="Shaikh M.A."/>
            <person name="Suttiyut T."/>
            <person name="Ogas R."/>
            <person name="Tomko P."/>
            <person name="Gavelis G."/>
            <person name="Widhalm J.R."/>
            <person name="Wisecaver J.H."/>
        </authorList>
    </citation>
    <scope>NUCLEOTIDE SEQUENCE</scope>
    <source>
        <strain evidence="2">ECLA1</strain>
    </source>
</reference>
<protein>
    <submittedName>
        <fullName evidence="2">Uncharacterized protein</fullName>
    </submittedName>
</protein>
<comment type="caution">
    <text evidence="2">The sequence shown here is derived from an EMBL/GenBank/DDBJ whole genome shotgun (WGS) entry which is preliminary data.</text>
</comment>
<evidence type="ECO:0000313" key="3">
    <source>
        <dbReference type="Proteomes" id="UP001283361"/>
    </source>
</evidence>
<organism evidence="2 3">
    <name type="scientific">Elysia crispata</name>
    <name type="common">lettuce slug</name>
    <dbReference type="NCBI Taxonomy" id="231223"/>
    <lineage>
        <taxon>Eukaryota</taxon>
        <taxon>Metazoa</taxon>
        <taxon>Spiralia</taxon>
        <taxon>Lophotrochozoa</taxon>
        <taxon>Mollusca</taxon>
        <taxon>Gastropoda</taxon>
        <taxon>Heterobranchia</taxon>
        <taxon>Euthyneura</taxon>
        <taxon>Panpulmonata</taxon>
        <taxon>Sacoglossa</taxon>
        <taxon>Placobranchoidea</taxon>
        <taxon>Plakobranchidae</taxon>
        <taxon>Elysia</taxon>
    </lineage>
</organism>
<gene>
    <name evidence="2" type="ORF">RRG08_050019</name>
</gene>
<evidence type="ECO:0000313" key="2">
    <source>
        <dbReference type="EMBL" id="KAK3802133.1"/>
    </source>
</evidence>
<keyword evidence="3" id="KW-1185">Reference proteome</keyword>
<evidence type="ECO:0000256" key="1">
    <source>
        <dbReference type="SAM" id="MobiDB-lite"/>
    </source>
</evidence>
<dbReference type="EMBL" id="JAWDGP010000265">
    <property type="protein sequence ID" value="KAK3802133.1"/>
    <property type="molecule type" value="Genomic_DNA"/>
</dbReference>
<accession>A0AAE1B9H5</accession>
<proteinExistence type="predicted"/>
<sequence length="79" mass="8889">MLNQTNSQSGKLGHFKRSAKSAAKNSDKQTEALSHTLFTPQCFSLSDLTTGWLASKLRLKTRLKSPIFSHNFMDITPEY</sequence>
<dbReference type="Proteomes" id="UP001283361">
    <property type="component" value="Unassembled WGS sequence"/>
</dbReference>